<dbReference type="Gene3D" id="3.30.1490.70">
    <property type="match status" value="1"/>
</dbReference>
<proteinExistence type="inferred from homology"/>
<dbReference type="Pfam" id="PF01068">
    <property type="entry name" value="DNA_ligase_A_M"/>
    <property type="match status" value="1"/>
</dbReference>
<dbReference type="RefSeq" id="WP_152805251.1">
    <property type="nucleotide sequence ID" value="NZ_WHNX01000021.1"/>
</dbReference>
<dbReference type="SUPFAM" id="SSF50249">
    <property type="entry name" value="Nucleic acid-binding proteins"/>
    <property type="match status" value="1"/>
</dbReference>
<gene>
    <name evidence="6" type="ORF">GC105_12415</name>
</gene>
<dbReference type="InterPro" id="IPR012310">
    <property type="entry name" value="DNA_ligase_ATP-dep_cent"/>
</dbReference>
<dbReference type="Gene3D" id="2.40.50.140">
    <property type="entry name" value="Nucleic acid-binding proteins"/>
    <property type="match status" value="1"/>
</dbReference>
<comment type="similarity">
    <text evidence="1">Belongs to the ATP-dependent DNA ligase family.</text>
</comment>
<dbReference type="SUPFAM" id="SSF56091">
    <property type="entry name" value="DNA ligase/mRNA capping enzyme, catalytic domain"/>
    <property type="match status" value="1"/>
</dbReference>
<keyword evidence="3" id="KW-0436">Ligase</keyword>
<dbReference type="GO" id="GO:0006281">
    <property type="term" value="P:DNA repair"/>
    <property type="evidence" value="ECO:0007669"/>
    <property type="project" value="InterPro"/>
</dbReference>
<protein>
    <recommendedName>
        <fullName evidence="2">DNA ligase (ATP)</fullName>
        <ecNumber evidence="2">6.5.1.1</ecNumber>
    </recommendedName>
</protein>
<organism evidence="6 7">
    <name type="scientific">Alkalibaculum sporogenes</name>
    <dbReference type="NCBI Taxonomy" id="2655001"/>
    <lineage>
        <taxon>Bacteria</taxon>
        <taxon>Bacillati</taxon>
        <taxon>Bacillota</taxon>
        <taxon>Clostridia</taxon>
        <taxon>Eubacteriales</taxon>
        <taxon>Eubacteriaceae</taxon>
        <taxon>Alkalibaculum</taxon>
    </lineage>
</organism>
<dbReference type="EC" id="6.5.1.1" evidence="2"/>
<evidence type="ECO:0000259" key="5">
    <source>
        <dbReference type="PROSITE" id="PS50160"/>
    </source>
</evidence>
<keyword evidence="7" id="KW-1185">Reference proteome</keyword>
<dbReference type="Proteomes" id="UP000440004">
    <property type="component" value="Unassembled WGS sequence"/>
</dbReference>
<evidence type="ECO:0000313" key="6">
    <source>
        <dbReference type="EMBL" id="MPW26592.1"/>
    </source>
</evidence>
<dbReference type="AlphaFoldDB" id="A0A6A7KB45"/>
<dbReference type="PANTHER" id="PTHR45674:SF4">
    <property type="entry name" value="DNA LIGASE 1"/>
    <property type="match status" value="1"/>
</dbReference>
<dbReference type="InterPro" id="IPR012309">
    <property type="entry name" value="DNA_ligase_ATP-dep_C"/>
</dbReference>
<dbReference type="PANTHER" id="PTHR45674">
    <property type="entry name" value="DNA LIGASE 1/3 FAMILY MEMBER"/>
    <property type="match status" value="1"/>
</dbReference>
<feature type="domain" description="ATP-dependent DNA ligase family profile" evidence="5">
    <location>
        <begin position="103"/>
        <end position="225"/>
    </location>
</feature>
<sequence length="314" mass="36606">MELIKPMEPILVEDIIKERDFIHQIKWDGIRIMSCLDNGQLQLYTKRGNNQTNQYPEIKQLLDIDHVSNAIFDGEVICLKDGKPSFREILIRNRSSKELVINELMERYPVYYIVFDILHLNGMDLTKNPFHERHLILNKIITSSSRIKTAENNDNPQEIYSIVKENELEGIISKDLNSTYISGKTHKKWYKYKLERKMLCVICGININSDKKPKSIILGIYNDGRLIQVGAASSGLTQRDIELLNEYKEKLSIDFNPFSKVRSIKSPDIIWFNPSLTCWISFMEWTDEGVMRHPKILGFSNERMDKADGTEYIK</sequence>
<comment type="catalytic activity">
    <reaction evidence="4">
        <text>ATP + (deoxyribonucleotide)n-3'-hydroxyl + 5'-phospho-(deoxyribonucleotide)m = (deoxyribonucleotide)n+m + AMP + diphosphate.</text>
        <dbReference type="EC" id="6.5.1.1"/>
    </reaction>
</comment>
<dbReference type="CDD" id="cd07971">
    <property type="entry name" value="OBF_DNA_ligase_LigD"/>
    <property type="match status" value="1"/>
</dbReference>
<dbReference type="EMBL" id="WHNX01000021">
    <property type="protein sequence ID" value="MPW26592.1"/>
    <property type="molecule type" value="Genomic_DNA"/>
</dbReference>
<name>A0A6A7KB45_9FIRM</name>
<accession>A0A6A7KB45</accession>
<evidence type="ECO:0000256" key="4">
    <source>
        <dbReference type="ARBA" id="ARBA00034003"/>
    </source>
</evidence>
<dbReference type="Gene3D" id="3.30.470.30">
    <property type="entry name" value="DNA ligase/mRNA capping enzyme"/>
    <property type="match status" value="1"/>
</dbReference>
<dbReference type="InterPro" id="IPR050191">
    <property type="entry name" value="ATP-dep_DNA_ligase"/>
</dbReference>
<evidence type="ECO:0000256" key="3">
    <source>
        <dbReference type="ARBA" id="ARBA00022598"/>
    </source>
</evidence>
<comment type="caution">
    <text evidence="6">The sequence shown here is derived from an EMBL/GenBank/DDBJ whole genome shotgun (WGS) entry which is preliminary data.</text>
</comment>
<dbReference type="CDD" id="cd07906">
    <property type="entry name" value="Adenylation_DNA_ligase_LigD_LigC"/>
    <property type="match status" value="1"/>
</dbReference>
<reference evidence="6 7" key="1">
    <citation type="submission" date="2019-10" db="EMBL/GenBank/DDBJ databases">
        <title>Alkalibaculum tamaniensis sp.nov., a new alkaliphilic acetogen, isolated on methoxylated aromatics from a mud volcano.</title>
        <authorList>
            <person name="Khomyakova M.A."/>
            <person name="Merkel A.Y."/>
            <person name="Bonch-Osmolovskaya E.A."/>
            <person name="Slobodkin A.I."/>
        </authorList>
    </citation>
    <scope>NUCLEOTIDE SEQUENCE [LARGE SCALE GENOMIC DNA]</scope>
    <source>
        <strain evidence="6 7">M08DMB</strain>
    </source>
</reference>
<evidence type="ECO:0000313" key="7">
    <source>
        <dbReference type="Proteomes" id="UP000440004"/>
    </source>
</evidence>
<dbReference type="PROSITE" id="PS50160">
    <property type="entry name" value="DNA_LIGASE_A3"/>
    <property type="match status" value="1"/>
</dbReference>
<dbReference type="GO" id="GO:0006310">
    <property type="term" value="P:DNA recombination"/>
    <property type="evidence" value="ECO:0007669"/>
    <property type="project" value="InterPro"/>
</dbReference>
<dbReference type="Pfam" id="PF04679">
    <property type="entry name" value="DNA_ligase_A_C"/>
    <property type="match status" value="1"/>
</dbReference>
<evidence type="ECO:0000256" key="1">
    <source>
        <dbReference type="ARBA" id="ARBA00007572"/>
    </source>
</evidence>
<dbReference type="PROSITE" id="PS00697">
    <property type="entry name" value="DNA_LIGASE_A1"/>
    <property type="match status" value="1"/>
</dbReference>
<dbReference type="GO" id="GO:0005524">
    <property type="term" value="F:ATP binding"/>
    <property type="evidence" value="ECO:0007669"/>
    <property type="project" value="InterPro"/>
</dbReference>
<dbReference type="InterPro" id="IPR016059">
    <property type="entry name" value="DNA_ligase_ATP-dep_CS"/>
</dbReference>
<dbReference type="InterPro" id="IPR012340">
    <property type="entry name" value="NA-bd_OB-fold"/>
</dbReference>
<dbReference type="GO" id="GO:0003910">
    <property type="term" value="F:DNA ligase (ATP) activity"/>
    <property type="evidence" value="ECO:0007669"/>
    <property type="project" value="UniProtKB-EC"/>
</dbReference>
<evidence type="ECO:0000256" key="2">
    <source>
        <dbReference type="ARBA" id="ARBA00012727"/>
    </source>
</evidence>